<evidence type="ECO:0000256" key="1">
    <source>
        <dbReference type="SAM" id="MobiDB-lite"/>
    </source>
</evidence>
<feature type="region of interest" description="Disordered" evidence="1">
    <location>
        <begin position="121"/>
        <end position="255"/>
    </location>
</feature>
<name>A0ABY0HBF2_9PEZI</name>
<proteinExistence type="predicted"/>
<dbReference type="Proteomes" id="UP000294003">
    <property type="component" value="Unassembled WGS sequence"/>
</dbReference>
<feature type="chain" id="PRO_5047310697" evidence="2">
    <location>
        <begin position="29"/>
        <end position="269"/>
    </location>
</feature>
<organism evidence="3 4">
    <name type="scientific">Monosporascus cannonballus</name>
    <dbReference type="NCBI Taxonomy" id="155416"/>
    <lineage>
        <taxon>Eukaryota</taxon>
        <taxon>Fungi</taxon>
        <taxon>Dikarya</taxon>
        <taxon>Ascomycota</taxon>
        <taxon>Pezizomycotina</taxon>
        <taxon>Sordariomycetes</taxon>
        <taxon>Xylariomycetidae</taxon>
        <taxon>Xylariales</taxon>
        <taxon>Xylariales incertae sedis</taxon>
        <taxon>Monosporascus</taxon>
    </lineage>
</organism>
<dbReference type="EMBL" id="QJNS01000082">
    <property type="protein sequence ID" value="RYO88750.1"/>
    <property type="molecule type" value="Genomic_DNA"/>
</dbReference>
<protein>
    <submittedName>
        <fullName evidence="3">Uncharacterized protein</fullName>
    </submittedName>
</protein>
<keyword evidence="4" id="KW-1185">Reference proteome</keyword>
<evidence type="ECO:0000313" key="3">
    <source>
        <dbReference type="EMBL" id="RYO88750.1"/>
    </source>
</evidence>
<evidence type="ECO:0000256" key="2">
    <source>
        <dbReference type="SAM" id="SignalP"/>
    </source>
</evidence>
<evidence type="ECO:0000313" key="4">
    <source>
        <dbReference type="Proteomes" id="UP000294003"/>
    </source>
</evidence>
<comment type="caution">
    <text evidence="3">The sequence shown here is derived from an EMBL/GenBank/DDBJ whole genome shotgun (WGS) entry which is preliminary data.</text>
</comment>
<feature type="signal peptide" evidence="2">
    <location>
        <begin position="1"/>
        <end position="28"/>
    </location>
</feature>
<reference evidence="3 4" key="1">
    <citation type="submission" date="2018-06" db="EMBL/GenBank/DDBJ databases">
        <title>Complete Genomes of Monosporascus.</title>
        <authorList>
            <person name="Robinson A.J."/>
            <person name="Natvig D.O."/>
        </authorList>
    </citation>
    <scope>NUCLEOTIDE SEQUENCE [LARGE SCALE GENOMIC DNA]</scope>
    <source>
        <strain evidence="3 4">CBS 609.92</strain>
    </source>
</reference>
<keyword evidence="2" id="KW-0732">Signal</keyword>
<feature type="compositionally biased region" description="Basic residues" evidence="1">
    <location>
        <begin position="181"/>
        <end position="190"/>
    </location>
</feature>
<gene>
    <name evidence="3" type="ORF">DL762_003566</name>
</gene>
<sequence>MGSARTTHPASGDALALMLAILLSRCLFHCDPDGLEDSQYVIELYMGSGTRRILTDYHAMISGICMEYRRIRGRDRGRFAFERMRKNEVEFIEPTTGALADGFMLEYQSAPTFYEPNISKTRLRAGRGRSRPDVRVQRQGDWGSGTRDGGGEEGVDEAALGEGAQGRCRQRGRKTNGNTRRQLRRKRIRHAQGPDYEPSGETEKATPSKAPSKFRSKSAAKKAASVAGTSGPTYSPAGVIGGKKIGSGTNEPKWTKEGLAMISANYREA</sequence>
<accession>A0ABY0HBF2</accession>